<dbReference type="Gene3D" id="3.30.710.10">
    <property type="entry name" value="Potassium Channel Kv1.1, Chain A"/>
    <property type="match status" value="1"/>
</dbReference>
<reference evidence="4" key="2">
    <citation type="submission" date="2021-01" db="UniProtKB">
        <authorList>
            <consortium name="EnsemblMetazoa"/>
        </authorList>
    </citation>
    <scope>IDENTIFICATION</scope>
</reference>
<dbReference type="EnsemblMetazoa" id="XM_030997221">
    <property type="protein sequence ID" value="XP_030853081"/>
    <property type="gene ID" value="LOC115929072"/>
</dbReference>
<dbReference type="OrthoDB" id="45365at2759"/>
<dbReference type="Gene3D" id="1.25.40.420">
    <property type="match status" value="1"/>
</dbReference>
<dbReference type="SUPFAM" id="SSF54695">
    <property type="entry name" value="POZ domain"/>
    <property type="match status" value="1"/>
</dbReference>
<dbReference type="SMART" id="SM00612">
    <property type="entry name" value="Kelch"/>
    <property type="match status" value="3"/>
</dbReference>
<feature type="domain" description="BTB" evidence="3">
    <location>
        <begin position="36"/>
        <end position="107"/>
    </location>
</feature>
<dbReference type="InterPro" id="IPR006652">
    <property type="entry name" value="Kelch_1"/>
</dbReference>
<dbReference type="Pfam" id="PF01344">
    <property type="entry name" value="Kelch_1"/>
    <property type="match status" value="1"/>
</dbReference>
<dbReference type="InterPro" id="IPR000210">
    <property type="entry name" value="BTB/POZ_dom"/>
</dbReference>
<sequence>MDEESKITLAATNKQEWPNSTLKSLNTFRQAGHSLCDVFLQGEDAMEPIPAHRCVLAANSVYFNAMFTSGLAESKPAHGKITIGGVDTEILSLVVEFLYVGSCHLPSGTKHSRVMDLLTASTMLQVHELSCACTIYLEESLDTDNALELWLFAESYRISDLAEACKKVVQSYFWSISRSQRVLELDPQDMEALLSLEEVNLGKAANEDTLVELLLRWLTYNPKALDSDLLPVLTKVCWSEVSQECKDKFRETLAEISKDSSSESFDAEKVFDVISKSSSLNQSFNRTFFCPVCAIGFAPLSSSTWDVYGHEPSTLEVVDIDKRTGTVLRQWSREFLREQFSFLPLRGHLYASSNTRYNTHYSSTKHIDVLCLSVANVKNTKVMRTRSCNEESVWLNVIEKQHYTRAIDEETGIVYLCGDPKAWDQSRVKTSTQVFKLDIENNVCSQLTSLPFERCHDRAVVVEGDLFVFGSVDRSPTPVSTVLKYDWKNNAWQEVSPMHESRKEGAYACVDGKIYASGGWTSKARSRNVEMYDPSLDIWTKLSPMSLPRVNHGLVAVGMYLFAMGGESTYSEEDIIWNGHKMVERYSITEGCWRLLGRWQSAERGCGLSPSRTVM</sequence>
<dbReference type="RefSeq" id="XP_030853081.1">
    <property type="nucleotide sequence ID" value="XM_030997221.1"/>
</dbReference>
<dbReference type="Pfam" id="PF07707">
    <property type="entry name" value="BACK"/>
    <property type="match status" value="1"/>
</dbReference>
<dbReference type="InParanoid" id="A0A7M7PNY1"/>
<dbReference type="KEGG" id="spu:115929072"/>
<dbReference type="PANTHER" id="PTHR45632">
    <property type="entry name" value="LD33804P"/>
    <property type="match status" value="1"/>
</dbReference>
<dbReference type="InterPro" id="IPR011705">
    <property type="entry name" value="BACK"/>
</dbReference>
<dbReference type="PIRSF" id="PIRSF037037">
    <property type="entry name" value="Kelch-like_protein_gigaxonin"/>
    <property type="match status" value="1"/>
</dbReference>
<dbReference type="InterPro" id="IPR015915">
    <property type="entry name" value="Kelch-typ_b-propeller"/>
</dbReference>
<evidence type="ECO:0000256" key="2">
    <source>
        <dbReference type="ARBA" id="ARBA00022737"/>
    </source>
</evidence>
<name>A0A7M7PNY1_STRPU</name>
<accession>A0A7M7PNY1</accession>
<proteinExistence type="predicted"/>
<dbReference type="Proteomes" id="UP000007110">
    <property type="component" value="Unassembled WGS sequence"/>
</dbReference>
<dbReference type="GO" id="GO:0031463">
    <property type="term" value="C:Cul3-RING ubiquitin ligase complex"/>
    <property type="evidence" value="ECO:0000318"/>
    <property type="project" value="GO_Central"/>
</dbReference>
<dbReference type="PANTHER" id="PTHR45632:SF3">
    <property type="entry name" value="KELCH-LIKE PROTEIN 32"/>
    <property type="match status" value="1"/>
</dbReference>
<keyword evidence="2" id="KW-0677">Repeat</keyword>
<dbReference type="GO" id="GO:0043161">
    <property type="term" value="P:proteasome-mediated ubiquitin-dependent protein catabolic process"/>
    <property type="evidence" value="ECO:0000318"/>
    <property type="project" value="GO_Central"/>
</dbReference>
<dbReference type="Gene3D" id="2.120.10.80">
    <property type="entry name" value="Kelch-type beta propeller"/>
    <property type="match status" value="1"/>
</dbReference>
<reference evidence="5" key="1">
    <citation type="submission" date="2015-02" db="EMBL/GenBank/DDBJ databases">
        <title>Genome sequencing for Strongylocentrotus purpuratus.</title>
        <authorList>
            <person name="Murali S."/>
            <person name="Liu Y."/>
            <person name="Vee V."/>
            <person name="English A."/>
            <person name="Wang M."/>
            <person name="Skinner E."/>
            <person name="Han Y."/>
            <person name="Muzny D.M."/>
            <person name="Worley K.C."/>
            <person name="Gibbs R.A."/>
        </authorList>
    </citation>
    <scope>NUCLEOTIDE SEQUENCE</scope>
</reference>
<organism evidence="4 5">
    <name type="scientific">Strongylocentrotus purpuratus</name>
    <name type="common">Purple sea urchin</name>
    <dbReference type="NCBI Taxonomy" id="7668"/>
    <lineage>
        <taxon>Eukaryota</taxon>
        <taxon>Metazoa</taxon>
        <taxon>Echinodermata</taxon>
        <taxon>Eleutherozoa</taxon>
        <taxon>Echinozoa</taxon>
        <taxon>Echinoidea</taxon>
        <taxon>Euechinoidea</taxon>
        <taxon>Echinacea</taxon>
        <taxon>Camarodonta</taxon>
        <taxon>Echinidea</taxon>
        <taxon>Strongylocentrotidae</taxon>
        <taxon>Strongylocentrotus</taxon>
    </lineage>
</organism>
<evidence type="ECO:0000313" key="5">
    <source>
        <dbReference type="Proteomes" id="UP000007110"/>
    </source>
</evidence>
<evidence type="ECO:0000256" key="1">
    <source>
        <dbReference type="ARBA" id="ARBA00022441"/>
    </source>
</evidence>
<dbReference type="GO" id="GO:1990756">
    <property type="term" value="F:ubiquitin-like ligase-substrate adaptor activity"/>
    <property type="evidence" value="ECO:0000318"/>
    <property type="project" value="GO_Central"/>
</dbReference>
<dbReference type="InterPro" id="IPR011333">
    <property type="entry name" value="SKP1/BTB/POZ_sf"/>
</dbReference>
<keyword evidence="1" id="KW-0880">Kelch repeat</keyword>
<dbReference type="InterPro" id="IPR017096">
    <property type="entry name" value="BTB-kelch_protein"/>
</dbReference>
<protein>
    <recommendedName>
        <fullName evidence="3">BTB domain-containing protein</fullName>
    </recommendedName>
</protein>
<evidence type="ECO:0000259" key="3">
    <source>
        <dbReference type="PROSITE" id="PS50097"/>
    </source>
</evidence>
<dbReference type="PROSITE" id="PS50097">
    <property type="entry name" value="BTB"/>
    <property type="match status" value="1"/>
</dbReference>
<dbReference type="SMART" id="SM00875">
    <property type="entry name" value="BACK"/>
    <property type="match status" value="1"/>
</dbReference>
<evidence type="ECO:0000313" key="4">
    <source>
        <dbReference type="EnsemblMetazoa" id="XP_030853081"/>
    </source>
</evidence>
<keyword evidence="5" id="KW-1185">Reference proteome</keyword>
<dbReference type="SMART" id="SM00225">
    <property type="entry name" value="BTB"/>
    <property type="match status" value="1"/>
</dbReference>
<dbReference type="Pfam" id="PF00651">
    <property type="entry name" value="BTB"/>
    <property type="match status" value="1"/>
</dbReference>
<dbReference type="GO" id="GO:0005737">
    <property type="term" value="C:cytoplasm"/>
    <property type="evidence" value="ECO:0000318"/>
    <property type="project" value="GO_Central"/>
</dbReference>
<dbReference type="AlphaFoldDB" id="A0A7M7PNY1"/>
<dbReference type="SUPFAM" id="SSF117281">
    <property type="entry name" value="Kelch motif"/>
    <property type="match status" value="1"/>
</dbReference>
<dbReference type="GeneID" id="115929072"/>